<keyword evidence="2" id="KW-0472">Membrane</keyword>
<evidence type="ECO:0000256" key="1">
    <source>
        <dbReference type="SAM" id="MobiDB-lite"/>
    </source>
</evidence>
<proteinExistence type="predicted"/>
<protein>
    <submittedName>
        <fullName evidence="3">Uncharacterized protein</fullName>
    </submittedName>
</protein>
<dbReference type="EMBL" id="CM008048">
    <property type="protein sequence ID" value="PVH61530.1"/>
    <property type="molecule type" value="Genomic_DNA"/>
</dbReference>
<sequence length="177" mass="19934">MPSGRWRRRRRRRRRRSVSKPYETRGRGSGERPRIHFPPLRDVTRVRRNLFGRVFSRFGAAAGRGGHRSHGRRGEAKPARDEPRTVDAWTEEAARGAAAGGRTSERVVHAQVCEGTARRRTICTAWRTNMALFLVTVNNSFVIGTYVSIADGVHIFSVCAVLYRFATTALAKLDLSS</sequence>
<organism evidence="3">
    <name type="scientific">Panicum hallii</name>
    <dbReference type="NCBI Taxonomy" id="206008"/>
    <lineage>
        <taxon>Eukaryota</taxon>
        <taxon>Viridiplantae</taxon>
        <taxon>Streptophyta</taxon>
        <taxon>Embryophyta</taxon>
        <taxon>Tracheophyta</taxon>
        <taxon>Spermatophyta</taxon>
        <taxon>Magnoliopsida</taxon>
        <taxon>Liliopsida</taxon>
        <taxon>Poales</taxon>
        <taxon>Poaceae</taxon>
        <taxon>PACMAD clade</taxon>
        <taxon>Panicoideae</taxon>
        <taxon>Panicodae</taxon>
        <taxon>Paniceae</taxon>
        <taxon>Panicinae</taxon>
        <taxon>Panicum</taxon>
        <taxon>Panicum sect. Panicum</taxon>
    </lineage>
</organism>
<feature type="compositionally biased region" description="Basic and acidic residues" evidence="1">
    <location>
        <begin position="22"/>
        <end position="34"/>
    </location>
</feature>
<dbReference type="Proteomes" id="UP000243499">
    <property type="component" value="Chromosome 3"/>
</dbReference>
<feature type="region of interest" description="Disordered" evidence="1">
    <location>
        <begin position="62"/>
        <end position="87"/>
    </location>
</feature>
<dbReference type="AlphaFoldDB" id="A0A2T8KH80"/>
<keyword evidence="2" id="KW-1133">Transmembrane helix</keyword>
<feature type="transmembrane region" description="Helical" evidence="2">
    <location>
        <begin position="128"/>
        <end position="149"/>
    </location>
</feature>
<feature type="compositionally biased region" description="Basic residues" evidence="1">
    <location>
        <begin position="1"/>
        <end position="18"/>
    </location>
</feature>
<reference evidence="3" key="1">
    <citation type="submission" date="2018-04" db="EMBL/GenBank/DDBJ databases">
        <title>WGS assembly of Panicum hallii.</title>
        <authorList>
            <person name="Lovell J."/>
            <person name="Jenkins J."/>
            <person name="Lowry D."/>
            <person name="Mamidi S."/>
            <person name="Sreedasyam A."/>
            <person name="Weng X."/>
            <person name="Barry K."/>
            <person name="Bonette J."/>
            <person name="Campitelli B."/>
            <person name="Daum C."/>
            <person name="Gordon S."/>
            <person name="Gould B."/>
            <person name="Lipzen A."/>
            <person name="Macqueen A."/>
            <person name="Palacio-Mejia J."/>
            <person name="Plott C."/>
            <person name="Shakirov E."/>
            <person name="Shu S."/>
            <person name="Yoshinaga Y."/>
            <person name="Zane M."/>
            <person name="Rokhsar D."/>
            <person name="Grimwood J."/>
            <person name="Schmutz J."/>
            <person name="Juenger T."/>
        </authorList>
    </citation>
    <scope>NUCLEOTIDE SEQUENCE [LARGE SCALE GENOMIC DNA]</scope>
    <source>
        <strain evidence="3">FIL2</strain>
    </source>
</reference>
<dbReference type="Gramene" id="PVH61530">
    <property type="protein sequence ID" value="PVH61530"/>
    <property type="gene ID" value="PAHAL_3G055000"/>
</dbReference>
<evidence type="ECO:0000313" key="3">
    <source>
        <dbReference type="EMBL" id="PVH61530.1"/>
    </source>
</evidence>
<keyword evidence="2" id="KW-0812">Transmembrane</keyword>
<feature type="region of interest" description="Disordered" evidence="1">
    <location>
        <begin position="1"/>
        <end position="39"/>
    </location>
</feature>
<accession>A0A2T8KH80</accession>
<gene>
    <name evidence="3" type="ORF">PAHAL_3G055000</name>
</gene>
<feature type="compositionally biased region" description="Basic and acidic residues" evidence="1">
    <location>
        <begin position="72"/>
        <end position="85"/>
    </location>
</feature>
<name>A0A2T8KH80_9POAL</name>
<evidence type="ECO:0000256" key="2">
    <source>
        <dbReference type="SAM" id="Phobius"/>
    </source>
</evidence>